<keyword evidence="5" id="KW-1185">Reference proteome</keyword>
<keyword evidence="2" id="KW-0812">Transmembrane</keyword>
<proteinExistence type="predicted"/>
<organism evidence="4 5">
    <name type="scientific">Fodinibius salsisoli</name>
    <dbReference type="NCBI Taxonomy" id="2820877"/>
    <lineage>
        <taxon>Bacteria</taxon>
        <taxon>Pseudomonadati</taxon>
        <taxon>Balneolota</taxon>
        <taxon>Balneolia</taxon>
        <taxon>Balneolales</taxon>
        <taxon>Balneolaceae</taxon>
        <taxon>Fodinibius</taxon>
    </lineage>
</organism>
<protein>
    <submittedName>
        <fullName evidence="4">SpoIIE family protein phosphatase</fullName>
    </submittedName>
</protein>
<dbReference type="RefSeq" id="WP_265766350.1">
    <property type="nucleotide sequence ID" value="NZ_JAGGJA010000007.1"/>
</dbReference>
<dbReference type="InterPro" id="IPR036457">
    <property type="entry name" value="PPM-type-like_dom_sf"/>
</dbReference>
<feature type="transmembrane region" description="Helical" evidence="2">
    <location>
        <begin position="535"/>
        <end position="554"/>
    </location>
</feature>
<keyword evidence="1" id="KW-0378">Hydrolase</keyword>
<feature type="transmembrane region" description="Helical" evidence="2">
    <location>
        <begin position="586"/>
        <end position="608"/>
    </location>
</feature>
<dbReference type="PANTHER" id="PTHR43156:SF2">
    <property type="entry name" value="STAGE II SPORULATION PROTEIN E"/>
    <property type="match status" value="1"/>
</dbReference>
<dbReference type="SMART" id="SM00331">
    <property type="entry name" value="PP2C_SIG"/>
    <property type="match status" value="1"/>
</dbReference>
<evidence type="ECO:0000259" key="3">
    <source>
        <dbReference type="SMART" id="SM00331"/>
    </source>
</evidence>
<feature type="transmembrane region" description="Helical" evidence="2">
    <location>
        <begin position="561"/>
        <end position="580"/>
    </location>
</feature>
<dbReference type="PANTHER" id="PTHR43156">
    <property type="entry name" value="STAGE II SPORULATION PROTEIN E-RELATED"/>
    <property type="match status" value="1"/>
</dbReference>
<dbReference type="SUPFAM" id="SSF81606">
    <property type="entry name" value="PP2C-like"/>
    <property type="match status" value="1"/>
</dbReference>
<dbReference type="Pfam" id="PF07228">
    <property type="entry name" value="SpoIIE"/>
    <property type="match status" value="1"/>
</dbReference>
<evidence type="ECO:0000313" key="5">
    <source>
        <dbReference type="Proteomes" id="UP001207918"/>
    </source>
</evidence>
<sequence>MNYSIREYSFFAVGLIAAVWFFVGYASQDPRSSIDLSIEKDSLRQEAERTLELLGYSANDYDSEIKFEGNRKLLDSLQYKVGRSQLVAQMRGTPVANINPFFWEVQFNPVGDAVNRQVEDEETDEEQEPDEEGIRLRFNTDGSPIELVNDGAILPTKTINRSVLASIFKENREQAQKRLSEATDSTLIPKFIFANQPNEPHSFMDSLHSLSRLDTLFSRGRPILLFREDIFNMASHYLDQTGWDTQTLHRDTVRLGRMNSSATATARYRWMEPQLNQELTVDVRLTSTGGLLSLTSVYNANNSGENLLQEIWPVLRGVVIFLFGIAAIIMFFFRIRARAIDTPPALIIAVLGGVMVSIQMLLPAISQISFLGNSGNWTIAVFILIGIGIAGAVSSLGFFVLTAIGDSITRQHWEDKLNLYDYLRQGMLFNKPIGFMLMRSVGLAFILAGLWTVLLWIFPNFYLDMEYVFLHERAAWPPLNFILRIGWITLSLGLGIFLVLGGQVYAITGSKVITAAFMVLACAIVMPVLGSYGPLLQEIAIATVMGLALVLIYLQWDILTLLLSHFLFLGLLSTASGWIVPDSMDGYIFILFTILVGVLFFTGLWSVMRGKEEKVLSRFVPDYVDELAQEERIKQELRIARNVQESFLPVRTPEFEHLELAGICKPAYETGGDYYDFIQLDDHRLAVAIGDVSGKGIQAAFYMTFVKGVLHSLCREIESPVELLKKANRLFCDNAPRGIFISLAYGIVDLKKKEFRFARAGHNPILRLDTHKETIEELQPGGIGIGLTTGRSFDDNIEEMKVELTKNDALILYTDGIVEALNENQTFYGTYRLNNLLAKHGDSSAEDLLQVLSDDLNTYIGSAKQHDDMTVVIMKMKS</sequence>
<name>A0ABT3PNX3_9BACT</name>
<dbReference type="Proteomes" id="UP001207918">
    <property type="component" value="Unassembled WGS sequence"/>
</dbReference>
<dbReference type="InterPro" id="IPR052016">
    <property type="entry name" value="Bact_Sigma-Reg"/>
</dbReference>
<feature type="transmembrane region" description="Helical" evidence="2">
    <location>
        <begin position="345"/>
        <end position="365"/>
    </location>
</feature>
<feature type="transmembrane region" description="Helical" evidence="2">
    <location>
        <begin position="481"/>
        <end position="500"/>
    </location>
</feature>
<feature type="transmembrane region" description="Helical" evidence="2">
    <location>
        <begin position="311"/>
        <end position="333"/>
    </location>
</feature>
<evidence type="ECO:0000256" key="2">
    <source>
        <dbReference type="SAM" id="Phobius"/>
    </source>
</evidence>
<keyword evidence="2" id="KW-0472">Membrane</keyword>
<dbReference type="Gene3D" id="3.60.40.10">
    <property type="entry name" value="PPM-type phosphatase domain"/>
    <property type="match status" value="1"/>
</dbReference>
<reference evidence="4 5" key="1">
    <citation type="submission" date="2021-03" db="EMBL/GenBank/DDBJ databases">
        <title>Aliifodinibius sp. nov., a new bacterium isolated from saline soil.</title>
        <authorList>
            <person name="Galisteo C."/>
            <person name="De La Haba R."/>
            <person name="Sanchez-Porro C."/>
            <person name="Ventosa A."/>
        </authorList>
    </citation>
    <scope>NUCLEOTIDE SEQUENCE [LARGE SCALE GENOMIC DNA]</scope>
    <source>
        <strain evidence="4 5">1BSP15-2V2</strain>
    </source>
</reference>
<feature type="domain" description="PPM-type phosphatase" evidence="3">
    <location>
        <begin position="655"/>
        <end position="876"/>
    </location>
</feature>
<gene>
    <name evidence="4" type="ORF">J6I44_11895</name>
</gene>
<feature type="transmembrane region" description="Helical" evidence="2">
    <location>
        <begin position="512"/>
        <end position="529"/>
    </location>
</feature>
<feature type="transmembrane region" description="Helical" evidence="2">
    <location>
        <begin position="377"/>
        <end position="401"/>
    </location>
</feature>
<evidence type="ECO:0000313" key="4">
    <source>
        <dbReference type="EMBL" id="MCW9707559.1"/>
    </source>
</evidence>
<feature type="transmembrane region" description="Helical" evidence="2">
    <location>
        <begin position="441"/>
        <end position="461"/>
    </location>
</feature>
<keyword evidence="2" id="KW-1133">Transmembrane helix</keyword>
<comment type="caution">
    <text evidence="4">The sequence shown here is derived from an EMBL/GenBank/DDBJ whole genome shotgun (WGS) entry which is preliminary data.</text>
</comment>
<accession>A0ABT3PNX3</accession>
<dbReference type="EMBL" id="JAGGJA010000007">
    <property type="protein sequence ID" value="MCW9707559.1"/>
    <property type="molecule type" value="Genomic_DNA"/>
</dbReference>
<dbReference type="InterPro" id="IPR001932">
    <property type="entry name" value="PPM-type_phosphatase-like_dom"/>
</dbReference>
<evidence type="ECO:0000256" key="1">
    <source>
        <dbReference type="ARBA" id="ARBA00022801"/>
    </source>
</evidence>